<protein>
    <submittedName>
        <fullName evidence="1">Uncharacterized protein</fullName>
    </submittedName>
</protein>
<dbReference type="Proteomes" id="UP001140217">
    <property type="component" value="Unassembled WGS sequence"/>
</dbReference>
<reference evidence="1" key="1">
    <citation type="submission" date="2022-07" db="EMBL/GenBank/DDBJ databases">
        <title>Phylogenomic reconstructions and comparative analyses of Kickxellomycotina fungi.</title>
        <authorList>
            <person name="Reynolds N.K."/>
            <person name="Stajich J.E."/>
            <person name="Barry K."/>
            <person name="Grigoriev I.V."/>
            <person name="Crous P."/>
            <person name="Smith M.E."/>
        </authorList>
    </citation>
    <scope>NUCLEOTIDE SEQUENCE</scope>
    <source>
        <strain evidence="1">NBRC 105414</strain>
    </source>
</reference>
<dbReference type="EMBL" id="JANBUL010000022">
    <property type="protein sequence ID" value="KAJ2784678.1"/>
    <property type="molecule type" value="Genomic_DNA"/>
</dbReference>
<keyword evidence="2" id="KW-1185">Reference proteome</keyword>
<proteinExistence type="predicted"/>
<comment type="caution">
    <text evidence="1">The sequence shown here is derived from an EMBL/GenBank/DDBJ whole genome shotgun (WGS) entry which is preliminary data.</text>
</comment>
<evidence type="ECO:0000313" key="1">
    <source>
        <dbReference type="EMBL" id="KAJ2784678.1"/>
    </source>
</evidence>
<accession>A0A9W8HGG4</accession>
<sequence length="175" mass="18955">MGFCCSRPEADDADVERTALLGEYAESVHEPETPDRFANLSPDEIARVKEEERLKALEQRTTDSLINISHHTAFAHGLPLGGSGQHSRDYTEVLRRFNEDVRLQMVTLSGVVVDRRQPAGNADVVAVLTGGRIPDADAELLDRAICRVGDIISAVHIDPPPGDCIVSLSISSSGL</sequence>
<organism evidence="1 2">
    <name type="scientific">Coemansia javaensis</name>
    <dbReference type="NCBI Taxonomy" id="2761396"/>
    <lineage>
        <taxon>Eukaryota</taxon>
        <taxon>Fungi</taxon>
        <taxon>Fungi incertae sedis</taxon>
        <taxon>Zoopagomycota</taxon>
        <taxon>Kickxellomycotina</taxon>
        <taxon>Kickxellomycetes</taxon>
        <taxon>Kickxellales</taxon>
        <taxon>Kickxellaceae</taxon>
        <taxon>Coemansia</taxon>
    </lineage>
</organism>
<dbReference type="AlphaFoldDB" id="A0A9W8HGG4"/>
<dbReference type="OrthoDB" id="5572080at2759"/>
<gene>
    <name evidence="1" type="ORF">H4R18_000969</name>
</gene>
<evidence type="ECO:0000313" key="2">
    <source>
        <dbReference type="Proteomes" id="UP001140217"/>
    </source>
</evidence>
<name>A0A9W8HGG4_9FUNG</name>